<dbReference type="Gramene" id="HORVU.MOREX.r3.2HG0106550.1">
    <property type="protein sequence ID" value="HORVU.MOREX.r3.2HG0106550.1.CDS1"/>
    <property type="gene ID" value="HORVU.MOREX.r3.2HG0106550"/>
</dbReference>
<proteinExistence type="predicted"/>
<sequence length="182" mass="21073">MVLNSSTCSKHLTPYTYRGLRARRRCLTPIVDYGRPVLGPWVLQDVNFSEYLKQCKERNEHDDLEWIMEKKLELNSSKKELVVEERFEWDSENDNILQKDDVGDGRGSGYLDILGFHPYKEVVFLGVPMSRGLAYHLKDSKVQDLGYLYPTTCHLALGAERFLTDSFSYTPCWTGLQKATRL</sequence>
<organism evidence="1 2">
    <name type="scientific">Hordeum vulgare subsp. vulgare</name>
    <name type="common">Domesticated barley</name>
    <dbReference type="NCBI Taxonomy" id="112509"/>
    <lineage>
        <taxon>Eukaryota</taxon>
        <taxon>Viridiplantae</taxon>
        <taxon>Streptophyta</taxon>
        <taxon>Embryophyta</taxon>
        <taxon>Tracheophyta</taxon>
        <taxon>Spermatophyta</taxon>
        <taxon>Magnoliopsida</taxon>
        <taxon>Liliopsida</taxon>
        <taxon>Poales</taxon>
        <taxon>Poaceae</taxon>
        <taxon>BOP clade</taxon>
        <taxon>Pooideae</taxon>
        <taxon>Triticodae</taxon>
        <taxon>Triticeae</taxon>
        <taxon>Hordeinae</taxon>
        <taxon>Hordeum</taxon>
    </lineage>
</organism>
<evidence type="ECO:0000313" key="2">
    <source>
        <dbReference type="Proteomes" id="UP000011116"/>
    </source>
</evidence>
<reference evidence="1" key="3">
    <citation type="submission" date="2022-01" db="UniProtKB">
        <authorList>
            <consortium name="EnsemblPlants"/>
        </authorList>
    </citation>
    <scope>IDENTIFICATION</scope>
    <source>
        <strain evidence="1">subsp. vulgare</strain>
    </source>
</reference>
<accession>A0A8I7B232</accession>
<dbReference type="AlphaFoldDB" id="A0A8I7B232"/>
<keyword evidence="2" id="KW-1185">Reference proteome</keyword>
<dbReference type="Gramene" id="HORVU.MOREX.r2.2HG0087380.1">
    <property type="protein sequence ID" value="HORVU.MOREX.r2.2HG0087380.1.CDS.1"/>
    <property type="gene ID" value="HORVU.MOREX.r2.2HG0087380"/>
</dbReference>
<dbReference type="PANTHER" id="PTHR34591:SF59">
    <property type="entry name" value="F-BOX DOMAIN-CONTAINING PROTEIN"/>
    <property type="match status" value="1"/>
</dbReference>
<dbReference type="EnsemblPlants" id="HORVU.MOREX.r3.2HG0106550.1">
    <property type="protein sequence ID" value="HORVU.MOREX.r3.2HG0106550.1.CDS1"/>
    <property type="gene ID" value="HORVU.MOREX.r3.2HG0106550"/>
</dbReference>
<protein>
    <submittedName>
        <fullName evidence="1">Uncharacterized protein</fullName>
    </submittedName>
</protein>
<evidence type="ECO:0000313" key="1">
    <source>
        <dbReference type="EnsemblPlants" id="HORVU.MOREX.r3.2HG0106550.1.CDS1"/>
    </source>
</evidence>
<reference evidence="1" key="2">
    <citation type="submission" date="2020-10" db="EMBL/GenBank/DDBJ databases">
        <authorList>
            <person name="Scholz U."/>
            <person name="Mascher M."/>
            <person name="Fiebig A."/>
        </authorList>
    </citation>
    <scope>NUCLEOTIDE SEQUENCE [LARGE SCALE GENOMIC DNA]</scope>
    <source>
        <strain evidence="1">cv. Morex</strain>
    </source>
</reference>
<name>A0A8I7B232_HORVV</name>
<dbReference type="PANTHER" id="PTHR34591">
    <property type="entry name" value="OS03G0653100 PROTEIN-RELATED"/>
    <property type="match status" value="1"/>
</dbReference>
<reference evidence="2" key="1">
    <citation type="journal article" date="2012" name="Nature">
        <title>A physical, genetic and functional sequence assembly of the barley genome.</title>
        <authorList>
            <consortium name="The International Barley Genome Sequencing Consortium"/>
            <person name="Mayer K.F."/>
            <person name="Waugh R."/>
            <person name="Brown J.W."/>
            <person name="Schulman A."/>
            <person name="Langridge P."/>
            <person name="Platzer M."/>
            <person name="Fincher G.B."/>
            <person name="Muehlbauer G.J."/>
            <person name="Sato K."/>
            <person name="Close T.J."/>
            <person name="Wise R.P."/>
            <person name="Stein N."/>
        </authorList>
    </citation>
    <scope>NUCLEOTIDE SEQUENCE [LARGE SCALE GENOMIC DNA]</scope>
    <source>
        <strain evidence="2">cv. Morex</strain>
    </source>
</reference>
<dbReference type="Proteomes" id="UP000011116">
    <property type="component" value="Chromosome 2H"/>
</dbReference>